<evidence type="ECO:0000313" key="2">
    <source>
        <dbReference type="Proteomes" id="UP000215914"/>
    </source>
</evidence>
<organism evidence="1 2">
    <name type="scientific">Helianthus annuus</name>
    <name type="common">Common sunflower</name>
    <dbReference type="NCBI Taxonomy" id="4232"/>
    <lineage>
        <taxon>Eukaryota</taxon>
        <taxon>Viridiplantae</taxon>
        <taxon>Streptophyta</taxon>
        <taxon>Embryophyta</taxon>
        <taxon>Tracheophyta</taxon>
        <taxon>Spermatophyta</taxon>
        <taxon>Magnoliopsida</taxon>
        <taxon>eudicotyledons</taxon>
        <taxon>Gunneridae</taxon>
        <taxon>Pentapetalae</taxon>
        <taxon>asterids</taxon>
        <taxon>campanulids</taxon>
        <taxon>Asterales</taxon>
        <taxon>Asteraceae</taxon>
        <taxon>Asteroideae</taxon>
        <taxon>Heliantheae alliance</taxon>
        <taxon>Heliantheae</taxon>
        <taxon>Helianthus</taxon>
    </lineage>
</organism>
<comment type="caution">
    <text evidence="1">The sequence shown here is derived from an EMBL/GenBank/DDBJ whole genome shotgun (WGS) entry which is preliminary data.</text>
</comment>
<keyword evidence="2" id="KW-1185">Reference proteome</keyword>
<dbReference type="Gramene" id="mRNA:HanXRQr2_Chr16g0748821">
    <property type="protein sequence ID" value="mRNA:HanXRQr2_Chr16g0748821"/>
    <property type="gene ID" value="HanXRQr2_Chr16g0748821"/>
</dbReference>
<dbReference type="PANTHER" id="PTHR47463">
    <property type="entry name" value="F-BOX PROTEIN SKIP16"/>
    <property type="match status" value="1"/>
</dbReference>
<proteinExistence type="predicted"/>
<dbReference type="Gene3D" id="2.60.40.1470">
    <property type="entry name" value="ApaG domain"/>
    <property type="match status" value="1"/>
</dbReference>
<dbReference type="PANTHER" id="PTHR47463:SF2">
    <property type="entry name" value="F-BOX PROTEIN SKIP16"/>
    <property type="match status" value="1"/>
</dbReference>
<protein>
    <submittedName>
        <fullName evidence="1">ApaG domain-containing protein</fullName>
    </submittedName>
</protein>
<dbReference type="Proteomes" id="UP000215914">
    <property type="component" value="Unassembled WGS sequence"/>
</dbReference>
<accession>A0A9K3DS42</accession>
<reference evidence="1" key="1">
    <citation type="journal article" date="2017" name="Nature">
        <title>The sunflower genome provides insights into oil metabolism, flowering and Asterid evolution.</title>
        <authorList>
            <person name="Badouin H."/>
            <person name="Gouzy J."/>
            <person name="Grassa C.J."/>
            <person name="Murat F."/>
            <person name="Staton S.E."/>
            <person name="Cottret L."/>
            <person name="Lelandais-Briere C."/>
            <person name="Owens G.L."/>
            <person name="Carrere S."/>
            <person name="Mayjonade B."/>
            <person name="Legrand L."/>
            <person name="Gill N."/>
            <person name="Kane N.C."/>
            <person name="Bowers J.E."/>
            <person name="Hubner S."/>
            <person name="Bellec A."/>
            <person name="Berard A."/>
            <person name="Berges H."/>
            <person name="Blanchet N."/>
            <person name="Boniface M.C."/>
            <person name="Brunel D."/>
            <person name="Catrice O."/>
            <person name="Chaidir N."/>
            <person name="Claudel C."/>
            <person name="Donnadieu C."/>
            <person name="Faraut T."/>
            <person name="Fievet G."/>
            <person name="Helmstetter N."/>
            <person name="King M."/>
            <person name="Knapp S.J."/>
            <person name="Lai Z."/>
            <person name="Le Paslier M.C."/>
            <person name="Lippi Y."/>
            <person name="Lorenzon L."/>
            <person name="Mandel J.R."/>
            <person name="Marage G."/>
            <person name="Marchand G."/>
            <person name="Marquand E."/>
            <person name="Bret-Mestries E."/>
            <person name="Morien E."/>
            <person name="Nambeesan S."/>
            <person name="Nguyen T."/>
            <person name="Pegot-Espagnet P."/>
            <person name="Pouilly N."/>
            <person name="Raftis F."/>
            <person name="Sallet E."/>
            <person name="Schiex T."/>
            <person name="Thomas J."/>
            <person name="Vandecasteele C."/>
            <person name="Vares D."/>
            <person name="Vear F."/>
            <person name="Vautrin S."/>
            <person name="Crespi M."/>
            <person name="Mangin B."/>
            <person name="Burke J.M."/>
            <person name="Salse J."/>
            <person name="Munos S."/>
            <person name="Vincourt P."/>
            <person name="Rieseberg L.H."/>
            <person name="Langlade N.B."/>
        </authorList>
    </citation>
    <scope>NUCLEOTIDE SEQUENCE</scope>
    <source>
        <tissue evidence="1">Leaves</tissue>
    </source>
</reference>
<sequence length="81" mass="9196">MSFDSCQLYRRQWIIKFNDNVLGDFNGEAVIGQFVYECCITSTASPASIEGSYMFIPGRRVVICSSYLFLAFVLDKFVNCV</sequence>
<dbReference type="AlphaFoldDB" id="A0A9K3DS42"/>
<gene>
    <name evidence="1" type="ORF">HanXRQr2_Chr16g0748821</name>
</gene>
<reference evidence="1" key="2">
    <citation type="submission" date="2020-06" db="EMBL/GenBank/DDBJ databases">
        <title>Helianthus annuus Genome sequencing and assembly Release 2.</title>
        <authorList>
            <person name="Gouzy J."/>
            <person name="Langlade N."/>
            <person name="Munos S."/>
        </authorList>
    </citation>
    <scope>NUCLEOTIDE SEQUENCE</scope>
    <source>
        <tissue evidence="1">Leaves</tissue>
    </source>
</reference>
<dbReference type="SUPFAM" id="SSF110069">
    <property type="entry name" value="ApaG-like"/>
    <property type="match status" value="1"/>
</dbReference>
<dbReference type="EMBL" id="MNCJ02000331">
    <property type="protein sequence ID" value="KAF5760055.1"/>
    <property type="molecule type" value="Genomic_DNA"/>
</dbReference>
<evidence type="ECO:0000313" key="1">
    <source>
        <dbReference type="EMBL" id="KAF5760055.1"/>
    </source>
</evidence>
<name>A0A9K3DS42_HELAN</name>
<dbReference type="InterPro" id="IPR036767">
    <property type="entry name" value="ApaG_sf"/>
</dbReference>